<accession>A0A914CND8</accession>
<dbReference type="SUPFAM" id="SSF47954">
    <property type="entry name" value="Cyclin-like"/>
    <property type="match status" value="2"/>
</dbReference>
<dbReference type="InterPro" id="IPR036915">
    <property type="entry name" value="Cyclin-like_sf"/>
</dbReference>
<dbReference type="Gene3D" id="1.10.472.10">
    <property type="entry name" value="Cyclin-like"/>
    <property type="match status" value="2"/>
</dbReference>
<organism evidence="6 7">
    <name type="scientific">Acrobeloides nanus</name>
    <dbReference type="NCBI Taxonomy" id="290746"/>
    <lineage>
        <taxon>Eukaryota</taxon>
        <taxon>Metazoa</taxon>
        <taxon>Ecdysozoa</taxon>
        <taxon>Nematoda</taxon>
        <taxon>Chromadorea</taxon>
        <taxon>Rhabditida</taxon>
        <taxon>Tylenchina</taxon>
        <taxon>Cephalobomorpha</taxon>
        <taxon>Cephaloboidea</taxon>
        <taxon>Cephalobidae</taxon>
        <taxon>Acrobeloides</taxon>
    </lineage>
</organism>
<feature type="domain" description="Cyclin N-terminal" evidence="4">
    <location>
        <begin position="68"/>
        <end position="143"/>
    </location>
</feature>
<dbReference type="Pfam" id="PF16899">
    <property type="entry name" value="Cyclin_C_2"/>
    <property type="match status" value="1"/>
</dbReference>
<proteinExistence type="inferred from homology"/>
<dbReference type="CDD" id="cd20525">
    <property type="entry name" value="CYCLIN_CCNH_rpt2"/>
    <property type="match status" value="1"/>
</dbReference>
<comment type="similarity">
    <text evidence="1">Belongs to the cyclin family. Cyclin C subfamily.</text>
</comment>
<evidence type="ECO:0000259" key="4">
    <source>
        <dbReference type="Pfam" id="PF00134"/>
    </source>
</evidence>
<protein>
    <submittedName>
        <fullName evidence="7">Cyclin-H</fullName>
    </submittedName>
</protein>
<evidence type="ECO:0000313" key="7">
    <source>
        <dbReference type="WBParaSite" id="ACRNAN_scaffold12721.g6791.t1"/>
    </source>
</evidence>
<dbReference type="InterPro" id="IPR043198">
    <property type="entry name" value="Cyclin/Ssn8"/>
</dbReference>
<dbReference type="InterPro" id="IPR031658">
    <property type="entry name" value="Cyclin_C_2"/>
</dbReference>
<dbReference type="GO" id="GO:0006357">
    <property type="term" value="P:regulation of transcription by RNA polymerase II"/>
    <property type="evidence" value="ECO:0007669"/>
    <property type="project" value="InterPro"/>
</dbReference>
<feature type="region of interest" description="Disordered" evidence="3">
    <location>
        <begin position="282"/>
        <end position="302"/>
    </location>
</feature>
<reference evidence="7" key="1">
    <citation type="submission" date="2022-11" db="UniProtKB">
        <authorList>
            <consortium name="WormBaseParasite"/>
        </authorList>
    </citation>
    <scope>IDENTIFICATION</scope>
</reference>
<name>A0A914CND8_9BILA</name>
<evidence type="ECO:0000256" key="3">
    <source>
        <dbReference type="SAM" id="MobiDB-lite"/>
    </source>
</evidence>
<dbReference type="CDD" id="cd20524">
    <property type="entry name" value="CYCLIN_CCNH_rpt1"/>
    <property type="match status" value="1"/>
</dbReference>
<dbReference type="Proteomes" id="UP000887540">
    <property type="component" value="Unplaced"/>
</dbReference>
<keyword evidence="2" id="KW-0195">Cyclin</keyword>
<dbReference type="AlphaFoldDB" id="A0A914CND8"/>
<dbReference type="PANTHER" id="PTHR10026">
    <property type="entry name" value="CYCLIN"/>
    <property type="match status" value="1"/>
</dbReference>
<dbReference type="GO" id="GO:0016538">
    <property type="term" value="F:cyclin-dependent protein serine/threonine kinase regulator activity"/>
    <property type="evidence" value="ECO:0007669"/>
    <property type="project" value="InterPro"/>
</dbReference>
<dbReference type="WBParaSite" id="ACRNAN_scaffold12721.g6791.t1">
    <property type="protein sequence ID" value="ACRNAN_scaffold12721.g6791.t1"/>
    <property type="gene ID" value="ACRNAN_scaffold12721.g6791"/>
</dbReference>
<dbReference type="InterPro" id="IPR006671">
    <property type="entry name" value="Cyclin_N"/>
</dbReference>
<evidence type="ECO:0000313" key="6">
    <source>
        <dbReference type="Proteomes" id="UP000887540"/>
    </source>
</evidence>
<evidence type="ECO:0000256" key="1">
    <source>
        <dbReference type="ARBA" id="ARBA00008638"/>
    </source>
</evidence>
<evidence type="ECO:0000259" key="5">
    <source>
        <dbReference type="Pfam" id="PF16899"/>
    </source>
</evidence>
<evidence type="ECO:0000256" key="2">
    <source>
        <dbReference type="ARBA" id="ARBA00023127"/>
    </source>
</evidence>
<feature type="domain" description="Cyclin C-terminal" evidence="5">
    <location>
        <begin position="148"/>
        <end position="249"/>
    </location>
</feature>
<feature type="compositionally biased region" description="Polar residues" evidence="3">
    <location>
        <begin position="286"/>
        <end position="296"/>
    </location>
</feature>
<keyword evidence="6" id="KW-1185">Reference proteome</keyword>
<dbReference type="Pfam" id="PF00134">
    <property type="entry name" value="Cyclin_N"/>
    <property type="match status" value="1"/>
</dbReference>
<sequence>MFSLEELQGIRNQANQDYKARYSDVLEPGDEEMFLKPEEEGLLCKIVAETGLRFGDDFRPAIWPSVRWIAFTYFKRFFLRHSTMEYSPKNIMMACYYLAAKVDEFNISIDEFLVNLRSGTPQGNAETILTLEPELMLKLDYHLTVHSPFRSFEGFLIEMKARLQLGFDLEQIRDHSTRFFKRALIGDCLLLYSPSQITLAAVKYGLQQCEKEEIMKDYLAKIFEIDTWKSDPEDVKKMEGLAQRIDQIIEFVFEQAKPIDSEANGSLQDRMREWGTFSARIEQRRQAASGNPNSNELSDDDL</sequence>